<accession>A0A142ERN6</accession>
<gene>
    <name evidence="2" type="ORF">AO498_15155</name>
</gene>
<dbReference type="InterPro" id="IPR024185">
    <property type="entry name" value="FTHF_cligase-like_sf"/>
</dbReference>
<name>A0A142ERN6_9BACT</name>
<dbReference type="STRING" id="1727163.AO498_15155"/>
<sequence length="186" mass="20821">MSSRESILQAIRSIPRAEKILPDTPDFKSQGELGVLFTKALEANKAEVMDRTQFEEWMEKNQSTRVFSYSEDFQKYSSVILPEDPHELENLQLAILEGQFGVAENGAIWLEDKELPHRAIPFITEHLVIVLNKTNLVDTMHQAYQQIGANHSGFGVFIAGPSKTADIEQSLVIGAHGAKSLRVVMI</sequence>
<dbReference type="PANTHER" id="PTHR43682">
    <property type="entry name" value="LACTATE UTILIZATION PROTEIN C"/>
    <property type="match status" value="1"/>
</dbReference>
<reference evidence="3" key="1">
    <citation type="submission" date="2015-09" db="EMBL/GenBank/DDBJ databases">
        <title>Complete sequence of Algoriphagus sp. M8-2.</title>
        <authorList>
            <person name="Shintani M."/>
        </authorList>
    </citation>
    <scope>NUCLEOTIDE SEQUENCE [LARGE SCALE GENOMIC DNA]</scope>
    <source>
        <strain evidence="3">M8-2</strain>
    </source>
</reference>
<dbReference type="PANTHER" id="PTHR43682:SF1">
    <property type="entry name" value="LACTATE UTILIZATION PROTEIN C"/>
    <property type="match status" value="1"/>
</dbReference>
<evidence type="ECO:0000259" key="1">
    <source>
        <dbReference type="Pfam" id="PF02589"/>
    </source>
</evidence>
<proteinExistence type="predicted"/>
<dbReference type="SUPFAM" id="SSF100950">
    <property type="entry name" value="NagB/RpiA/CoA transferase-like"/>
    <property type="match status" value="1"/>
</dbReference>
<feature type="domain" description="LUD" evidence="1">
    <location>
        <begin position="46"/>
        <end position="186"/>
    </location>
</feature>
<evidence type="ECO:0000313" key="3">
    <source>
        <dbReference type="Proteomes" id="UP000073816"/>
    </source>
</evidence>
<dbReference type="KEGG" id="alm:AO498_15155"/>
<dbReference type="EMBL" id="CP012836">
    <property type="protein sequence ID" value="AMQ57791.1"/>
    <property type="molecule type" value="Genomic_DNA"/>
</dbReference>
<dbReference type="Pfam" id="PF02589">
    <property type="entry name" value="LUD_dom"/>
    <property type="match status" value="1"/>
</dbReference>
<organism evidence="2 3">
    <name type="scientific">Algoriphagus sanaruensis</name>
    <dbReference type="NCBI Taxonomy" id="1727163"/>
    <lineage>
        <taxon>Bacteria</taxon>
        <taxon>Pseudomonadati</taxon>
        <taxon>Bacteroidota</taxon>
        <taxon>Cytophagia</taxon>
        <taxon>Cytophagales</taxon>
        <taxon>Cyclobacteriaceae</taxon>
        <taxon>Algoriphagus</taxon>
    </lineage>
</organism>
<reference evidence="2 3" key="2">
    <citation type="journal article" date="2016" name="Genome Announc.">
        <title>Complete Genome Sequence of Algoriphagus sp. Strain M8-2, Isolated from a Brackish Lake.</title>
        <authorList>
            <person name="Muraguchi Y."/>
            <person name="Kushimoto K."/>
            <person name="Ohtsubo Y."/>
            <person name="Suzuki T."/>
            <person name="Dohra H."/>
            <person name="Kimbara K."/>
            <person name="Shintani M."/>
        </authorList>
    </citation>
    <scope>NUCLEOTIDE SEQUENCE [LARGE SCALE GENOMIC DNA]</scope>
    <source>
        <strain evidence="2 3">M8-2</strain>
    </source>
</reference>
<dbReference type="OrthoDB" id="9794157at2"/>
<dbReference type="Gene3D" id="3.40.50.10420">
    <property type="entry name" value="NagB/RpiA/CoA transferase-like"/>
    <property type="match status" value="1"/>
</dbReference>
<dbReference type="Proteomes" id="UP000073816">
    <property type="component" value="Chromosome"/>
</dbReference>
<dbReference type="PATRIC" id="fig|1727163.4.peg.3184"/>
<dbReference type="InterPro" id="IPR037171">
    <property type="entry name" value="NagB/RpiA_transferase-like"/>
</dbReference>
<dbReference type="InterPro" id="IPR003741">
    <property type="entry name" value="LUD_dom"/>
</dbReference>
<dbReference type="RefSeq" id="WP_067549556.1">
    <property type="nucleotide sequence ID" value="NZ_CP012836.1"/>
</dbReference>
<protein>
    <submittedName>
        <fullName evidence="2">L-lactate dehydrogenase</fullName>
    </submittedName>
</protein>
<keyword evidence="3" id="KW-1185">Reference proteome</keyword>
<evidence type="ECO:0000313" key="2">
    <source>
        <dbReference type="EMBL" id="AMQ57791.1"/>
    </source>
</evidence>
<dbReference type="AlphaFoldDB" id="A0A142ERN6"/>